<dbReference type="InterPro" id="IPR036415">
    <property type="entry name" value="Lamin_tail_dom_sf"/>
</dbReference>
<accession>A0A150IYM2</accession>
<dbReference type="PROSITE" id="PS51841">
    <property type="entry name" value="LTD"/>
    <property type="match status" value="1"/>
</dbReference>
<evidence type="ECO:0000313" key="6">
    <source>
        <dbReference type="Proteomes" id="UP000091929"/>
    </source>
</evidence>
<dbReference type="EMBL" id="LNGE01000058">
    <property type="protein sequence ID" value="KYC44523.1"/>
    <property type="molecule type" value="Genomic_DNA"/>
</dbReference>
<dbReference type="EMBL" id="LNJC01000022">
    <property type="protein sequence ID" value="KYC49948.1"/>
    <property type="molecule type" value="Genomic_DNA"/>
</dbReference>
<dbReference type="AlphaFoldDB" id="A0A150IP39"/>
<keyword evidence="1" id="KW-0812">Transmembrane</keyword>
<dbReference type="Proteomes" id="UP000092401">
    <property type="component" value="Unassembled WGS sequence"/>
</dbReference>
<evidence type="ECO:0000259" key="2">
    <source>
        <dbReference type="PROSITE" id="PS51841"/>
    </source>
</evidence>
<organism evidence="4 6">
    <name type="scientific">Candidatus Methanofastidiosum methylothiophilum</name>
    <dbReference type="NCBI Taxonomy" id="1705564"/>
    <lineage>
        <taxon>Archaea</taxon>
        <taxon>Methanobacteriati</taxon>
        <taxon>Methanobacteriota</taxon>
        <taxon>Stenosarchaea group</taxon>
        <taxon>Candidatus Methanofastidiosia</taxon>
        <taxon>Candidatus Methanofastidiosales</taxon>
        <taxon>Candidatus Methanofastidiosaceae</taxon>
        <taxon>Candidatus Methanofastidiosum</taxon>
    </lineage>
</organism>
<dbReference type="Proteomes" id="UP000091929">
    <property type="component" value="Unassembled WGS sequence"/>
</dbReference>
<feature type="domain" description="LTD" evidence="2">
    <location>
        <begin position="133"/>
        <end position="252"/>
    </location>
</feature>
<evidence type="ECO:0000313" key="7">
    <source>
        <dbReference type="Proteomes" id="UP000092401"/>
    </source>
</evidence>
<dbReference type="SUPFAM" id="SSF74853">
    <property type="entry name" value="Lamin A/C globular tail domain"/>
    <property type="match status" value="1"/>
</dbReference>
<evidence type="ECO:0000313" key="3">
    <source>
        <dbReference type="EMBL" id="KYC44523.1"/>
    </source>
</evidence>
<keyword evidence="1" id="KW-1133">Transmembrane helix</keyword>
<dbReference type="InterPro" id="IPR001322">
    <property type="entry name" value="Lamin_tail_dom"/>
</dbReference>
<feature type="transmembrane region" description="Helical" evidence="1">
    <location>
        <begin position="6"/>
        <end position="26"/>
    </location>
</feature>
<keyword evidence="1" id="KW-0472">Membrane</keyword>
<name>A0A150IP39_9EURY</name>
<evidence type="ECO:0000313" key="5">
    <source>
        <dbReference type="EMBL" id="KYC49948.1"/>
    </source>
</evidence>
<comment type="caution">
    <text evidence="4">The sequence shown here is derived from an EMBL/GenBank/DDBJ whole genome shotgun (WGS) entry which is preliminary data.</text>
</comment>
<accession>A0A150IP39</accession>
<dbReference type="Gene3D" id="2.60.40.1260">
    <property type="entry name" value="Lamin Tail domain"/>
    <property type="match status" value="1"/>
</dbReference>
<dbReference type="Proteomes" id="UP000092403">
    <property type="component" value="Unassembled WGS sequence"/>
</dbReference>
<dbReference type="EMBL" id="LNGF01000049">
    <property type="protein sequence ID" value="KYC46717.1"/>
    <property type="molecule type" value="Genomic_DNA"/>
</dbReference>
<dbReference type="Pfam" id="PF00932">
    <property type="entry name" value="LTD"/>
    <property type="match status" value="1"/>
</dbReference>
<protein>
    <recommendedName>
        <fullName evidence="2">LTD domain-containing protein</fullName>
    </recommendedName>
</protein>
<gene>
    <name evidence="3" type="ORF">APG10_01654</name>
    <name evidence="4" type="ORF">APG11_01719</name>
    <name evidence="5" type="ORF">APG12_01122</name>
</gene>
<proteinExistence type="predicted"/>
<evidence type="ECO:0000313" key="4">
    <source>
        <dbReference type="EMBL" id="KYC46717.1"/>
    </source>
</evidence>
<accession>A0A150IHN8</accession>
<evidence type="ECO:0000256" key="1">
    <source>
        <dbReference type="SAM" id="Phobius"/>
    </source>
</evidence>
<reference evidence="6 7" key="1">
    <citation type="journal article" date="2016" name="ISME J.">
        <title>Chasing the elusive Euryarchaeota class WSA2: genomes reveal a uniquely fastidious methyl-reducing methanogen.</title>
        <authorList>
            <person name="Nobu M.K."/>
            <person name="Narihiro T."/>
            <person name="Kuroda K."/>
            <person name="Mei R."/>
            <person name="Liu W.T."/>
        </authorList>
    </citation>
    <scope>NUCLEOTIDE SEQUENCE [LARGE SCALE GENOMIC DNA]</scope>
    <source>
        <strain evidence="3">B03fssc0709_Meth_Bin005</strain>
        <strain evidence="4">B15fssc0709_Meth_Bin003</strain>
        <strain evidence="5">BMIXfssc0709_Meth_Bin006</strain>
    </source>
</reference>
<sequence length="252" mass="28980">MNKKLIYGLVIIFIFIFFINNADLVYSQKLNSVNKIDFVDGYGNVYYLTKGDKINVRVTCGKEVLNSPGCIPYAYYYFLGDKNTLELNRITIRPLTKDFEITNNGYYIIYIHKYHYFSIEKLDQIIRTNTVSNTTTYPSSSNSYSLAIGPTHINASGNDNYNLNDEWVSIKCASGSVNLAGWKIKDEYGWTYSFPSITIREGQTIKIYTGCGNNTSTSLYWCRDWAVWNNEGDTLYLIKPDGSLYKSWSLYQ</sequence>